<dbReference type="Proteomes" id="UP000324767">
    <property type="component" value="Unassembled WGS sequence"/>
</dbReference>
<evidence type="ECO:0000313" key="2">
    <source>
        <dbReference type="EMBL" id="KAA6414964.1"/>
    </source>
</evidence>
<name>A0A5M8Q1V9_9LECA</name>
<comment type="caution">
    <text evidence="2">The sequence shown here is derived from an EMBL/GenBank/DDBJ whole genome shotgun (WGS) entry which is preliminary data.</text>
</comment>
<reference evidence="2 3" key="1">
    <citation type="submission" date="2019-09" db="EMBL/GenBank/DDBJ databases">
        <title>The hologenome of the rock-dwelling lichen Lasallia pustulata.</title>
        <authorList>
            <person name="Greshake Tzovaras B."/>
            <person name="Segers F."/>
            <person name="Bicker A."/>
            <person name="Dal Grande F."/>
            <person name="Otte J."/>
            <person name="Hankeln T."/>
            <person name="Schmitt I."/>
            <person name="Ebersberger I."/>
        </authorList>
    </citation>
    <scope>NUCLEOTIDE SEQUENCE [LARGE SCALE GENOMIC DNA]</scope>
    <source>
        <strain evidence="2">A1-1</strain>
    </source>
</reference>
<evidence type="ECO:0000313" key="3">
    <source>
        <dbReference type="Proteomes" id="UP000324767"/>
    </source>
</evidence>
<protein>
    <submittedName>
        <fullName evidence="2">Uncharacterized protein</fullName>
    </submittedName>
</protein>
<dbReference type="AlphaFoldDB" id="A0A5M8Q1V9"/>
<sequence>MTRESDNNTHVNHNPSSSMTNSTPPTLLHRPSQLDIFRNSRSQYEAFLCSQTRPSIDRAQAMKQYLNKWNEDWTRMGGVDEKSNAEGKPKP</sequence>
<feature type="compositionally biased region" description="Low complexity" evidence="1">
    <location>
        <begin position="12"/>
        <end position="26"/>
    </location>
</feature>
<dbReference type="EMBL" id="VXIT01000002">
    <property type="protein sequence ID" value="KAA6414964.1"/>
    <property type="molecule type" value="Genomic_DNA"/>
</dbReference>
<organism evidence="2 3">
    <name type="scientific">Lasallia pustulata</name>
    <dbReference type="NCBI Taxonomy" id="136370"/>
    <lineage>
        <taxon>Eukaryota</taxon>
        <taxon>Fungi</taxon>
        <taxon>Dikarya</taxon>
        <taxon>Ascomycota</taxon>
        <taxon>Pezizomycotina</taxon>
        <taxon>Lecanoromycetes</taxon>
        <taxon>OSLEUM clade</taxon>
        <taxon>Umbilicariomycetidae</taxon>
        <taxon>Umbilicariales</taxon>
        <taxon>Umbilicariaceae</taxon>
        <taxon>Lasallia</taxon>
    </lineage>
</organism>
<feature type="region of interest" description="Disordered" evidence="1">
    <location>
        <begin position="1"/>
        <end position="30"/>
    </location>
</feature>
<accession>A0A5M8Q1V9</accession>
<proteinExistence type="predicted"/>
<evidence type="ECO:0000256" key="1">
    <source>
        <dbReference type="SAM" id="MobiDB-lite"/>
    </source>
</evidence>
<gene>
    <name evidence="2" type="ORF">FRX48_01715</name>
</gene>